<dbReference type="InterPro" id="IPR036397">
    <property type="entry name" value="RNaseH_sf"/>
</dbReference>
<dbReference type="InterPro" id="IPR052929">
    <property type="entry name" value="RNase_H-like_EbsB-rel"/>
</dbReference>
<dbReference type="InterPro" id="IPR044730">
    <property type="entry name" value="RNase_H-like_dom_plant"/>
</dbReference>
<dbReference type="GO" id="GO:0003676">
    <property type="term" value="F:nucleic acid binding"/>
    <property type="evidence" value="ECO:0007669"/>
    <property type="project" value="InterPro"/>
</dbReference>
<keyword evidence="2" id="KW-1185">Reference proteome</keyword>
<comment type="caution">
    <text evidence="1">The sequence shown here is derived from an EMBL/GenBank/DDBJ whole genome shotgun (WGS) entry which is preliminary data.</text>
</comment>
<dbReference type="PANTHER" id="PTHR47074:SF21">
    <property type="entry name" value="RNASE H TYPE-1 DOMAIN-CONTAINING PROTEIN"/>
    <property type="match status" value="1"/>
</dbReference>
<evidence type="ECO:0000313" key="2">
    <source>
        <dbReference type="Proteomes" id="UP000829196"/>
    </source>
</evidence>
<reference evidence="1" key="1">
    <citation type="journal article" date="2022" name="Front. Genet.">
        <title>Chromosome-Scale Assembly of the Dendrobium nobile Genome Provides Insights Into the Molecular Mechanism of the Biosynthesis of the Medicinal Active Ingredient of Dendrobium.</title>
        <authorList>
            <person name="Xu Q."/>
            <person name="Niu S.-C."/>
            <person name="Li K.-L."/>
            <person name="Zheng P.-J."/>
            <person name="Zhang X.-J."/>
            <person name="Jia Y."/>
            <person name="Liu Y."/>
            <person name="Niu Y.-X."/>
            <person name="Yu L.-H."/>
            <person name="Chen D.-F."/>
            <person name="Zhang G.-Q."/>
        </authorList>
    </citation>
    <scope>NUCLEOTIDE SEQUENCE</scope>
    <source>
        <tissue evidence="1">Leaf</tissue>
    </source>
</reference>
<dbReference type="SUPFAM" id="SSF53098">
    <property type="entry name" value="Ribonuclease H-like"/>
    <property type="match status" value="1"/>
</dbReference>
<organism evidence="1 2">
    <name type="scientific">Dendrobium nobile</name>
    <name type="common">Orchid</name>
    <dbReference type="NCBI Taxonomy" id="94219"/>
    <lineage>
        <taxon>Eukaryota</taxon>
        <taxon>Viridiplantae</taxon>
        <taxon>Streptophyta</taxon>
        <taxon>Embryophyta</taxon>
        <taxon>Tracheophyta</taxon>
        <taxon>Spermatophyta</taxon>
        <taxon>Magnoliopsida</taxon>
        <taxon>Liliopsida</taxon>
        <taxon>Asparagales</taxon>
        <taxon>Orchidaceae</taxon>
        <taxon>Epidendroideae</taxon>
        <taxon>Malaxideae</taxon>
        <taxon>Dendrobiinae</taxon>
        <taxon>Dendrobium</taxon>
    </lineage>
</organism>
<name>A0A8T3BLS2_DENNO</name>
<dbReference type="Gene3D" id="3.30.420.10">
    <property type="entry name" value="Ribonuclease H-like superfamily/Ribonuclease H"/>
    <property type="match status" value="1"/>
</dbReference>
<dbReference type="AlphaFoldDB" id="A0A8T3BLS2"/>
<gene>
    <name evidence="1" type="ORF">KFK09_008668</name>
</gene>
<accession>A0A8T3BLS2</accession>
<proteinExistence type="predicted"/>
<dbReference type="SMR" id="A0A8T3BLS2"/>
<protein>
    <recommendedName>
        <fullName evidence="3">RNase H type-1 domain-containing protein</fullName>
    </recommendedName>
</protein>
<evidence type="ECO:0000313" key="1">
    <source>
        <dbReference type="EMBL" id="KAI0515997.1"/>
    </source>
</evidence>
<evidence type="ECO:0008006" key="3">
    <source>
        <dbReference type="Google" id="ProtNLM"/>
    </source>
</evidence>
<dbReference type="CDD" id="cd06222">
    <property type="entry name" value="RNase_H_like"/>
    <property type="match status" value="1"/>
</dbReference>
<dbReference type="PANTHER" id="PTHR47074">
    <property type="entry name" value="BNAC02G40300D PROTEIN"/>
    <property type="match status" value="1"/>
</dbReference>
<dbReference type="EMBL" id="JAGYWB010000007">
    <property type="protein sequence ID" value="KAI0515997.1"/>
    <property type="molecule type" value="Genomic_DNA"/>
</dbReference>
<dbReference type="Proteomes" id="UP000829196">
    <property type="component" value="Unassembled WGS sequence"/>
</dbReference>
<sequence>MKLFWWRMGRFAIPTNEFLKYRRLGNSDLCARGRPEVENCAHVAVHCKFLNDIIYMLRSWGFNIPLFSSLDFCLHRLRYLSNASLDIIKIYCTSIFFSWNCKNDVKNGNSTLPISVIAANVLFTATNKNPMLVNSDASLLRESDTSWHPPPPDWIKINVDASLLDSNLASIGGVVRDSKGRLLLAFGKHKLHWDINQLELDAIFSLKEFIKDSMFESKGLIIKEDNNNAIKFLHDSMTKSKVNNQIFEKISFLRDFNPSKQYESLSARAPGAFPHISRNCNKVDDLCATLALDNNFCFDSFTSHDIPSSLSNLLKKEYEICTS</sequence>
<dbReference type="InterPro" id="IPR012337">
    <property type="entry name" value="RNaseH-like_sf"/>
</dbReference>
<dbReference type="OrthoDB" id="1741277at2759"/>